<gene>
    <name evidence="3" type="ORF">EI684_06225</name>
</gene>
<dbReference type="Pfam" id="PF13676">
    <property type="entry name" value="TIR_2"/>
    <property type="match status" value="1"/>
</dbReference>
<feature type="transmembrane region" description="Helical" evidence="1">
    <location>
        <begin position="43"/>
        <end position="60"/>
    </location>
</feature>
<feature type="transmembrane region" description="Helical" evidence="1">
    <location>
        <begin position="20"/>
        <end position="37"/>
    </location>
</feature>
<keyword evidence="1" id="KW-0812">Transmembrane</keyword>
<keyword evidence="1" id="KW-1133">Transmembrane helix</keyword>
<feature type="domain" description="TIR" evidence="2">
    <location>
        <begin position="103"/>
        <end position="238"/>
    </location>
</feature>
<protein>
    <submittedName>
        <fullName evidence="3">Toll/interleukin-1 receptor domain-containing protein</fullName>
    </submittedName>
</protein>
<reference evidence="3 4" key="1">
    <citation type="submission" date="2018-12" db="EMBL/GenBank/DDBJ databases">
        <title>Genome Sequence of Candidatus Viridilinea halotolerans isolated from saline sulfide-rich spring.</title>
        <authorList>
            <person name="Grouzdev D.S."/>
            <person name="Burganskaya E.I."/>
            <person name="Krutkina M.S."/>
            <person name="Sukhacheva M.V."/>
            <person name="Gorlenko V.M."/>
        </authorList>
    </citation>
    <scope>NUCLEOTIDE SEQUENCE [LARGE SCALE GENOMIC DNA]</scope>
    <source>
        <strain evidence="3">Chok-6</strain>
    </source>
</reference>
<keyword evidence="1" id="KW-0472">Membrane</keyword>
<organism evidence="3 4">
    <name type="scientific">Candidatus Viridilinea halotolerans</name>
    <dbReference type="NCBI Taxonomy" id="2491704"/>
    <lineage>
        <taxon>Bacteria</taxon>
        <taxon>Bacillati</taxon>
        <taxon>Chloroflexota</taxon>
        <taxon>Chloroflexia</taxon>
        <taxon>Chloroflexales</taxon>
        <taxon>Chloroflexineae</taxon>
        <taxon>Oscillochloridaceae</taxon>
        <taxon>Candidatus Viridilinea</taxon>
    </lineage>
</organism>
<dbReference type="InterPro" id="IPR000157">
    <property type="entry name" value="TIR_dom"/>
</dbReference>
<dbReference type="AlphaFoldDB" id="A0A426U4H4"/>
<comment type="caution">
    <text evidence="3">The sequence shown here is derived from an EMBL/GenBank/DDBJ whole genome shotgun (WGS) entry which is preliminary data.</text>
</comment>
<evidence type="ECO:0000256" key="1">
    <source>
        <dbReference type="SAM" id="Phobius"/>
    </source>
</evidence>
<dbReference type="EMBL" id="RSAS01000238">
    <property type="protein sequence ID" value="RRR74801.1"/>
    <property type="molecule type" value="Genomic_DNA"/>
</dbReference>
<sequence length="238" mass="26344">MATHDNDLARRQVSQRPEGFGWWDGGVLATLLLFAFYRHELGLWAVGLTLLLVTLALFTRGEAAQLRMLRTAEPTEQKSPRILPEPVRYLPPLPPPPQAEPEYAYDCFLSYHAPDREAARVLVAQLKAAGLRPWFDQDEIRTGQPWMERVEQGLAQSRATLVLIGTHGVGRWQRQEAHVAIRQAIAAAGARPVIPVLLPGADRCGLPPLLDSFSWVEFAHGLDDADAFERLVVGCGGS</sequence>
<keyword evidence="3" id="KW-0675">Receptor</keyword>
<evidence type="ECO:0000259" key="2">
    <source>
        <dbReference type="PROSITE" id="PS50104"/>
    </source>
</evidence>
<dbReference type="PROSITE" id="PS50104">
    <property type="entry name" value="TIR"/>
    <property type="match status" value="1"/>
</dbReference>
<dbReference type="Proteomes" id="UP000280307">
    <property type="component" value="Unassembled WGS sequence"/>
</dbReference>
<proteinExistence type="predicted"/>
<dbReference type="Gene3D" id="3.40.50.10140">
    <property type="entry name" value="Toll/interleukin-1 receptor homology (TIR) domain"/>
    <property type="match status" value="1"/>
</dbReference>
<dbReference type="GO" id="GO:0007165">
    <property type="term" value="P:signal transduction"/>
    <property type="evidence" value="ECO:0007669"/>
    <property type="project" value="InterPro"/>
</dbReference>
<dbReference type="InterPro" id="IPR035897">
    <property type="entry name" value="Toll_tir_struct_dom_sf"/>
</dbReference>
<accession>A0A426U4H4</accession>
<name>A0A426U4H4_9CHLR</name>
<dbReference type="SUPFAM" id="SSF52200">
    <property type="entry name" value="Toll/Interleukin receptor TIR domain"/>
    <property type="match status" value="1"/>
</dbReference>
<evidence type="ECO:0000313" key="3">
    <source>
        <dbReference type="EMBL" id="RRR74801.1"/>
    </source>
</evidence>
<evidence type="ECO:0000313" key="4">
    <source>
        <dbReference type="Proteomes" id="UP000280307"/>
    </source>
</evidence>